<gene>
    <name evidence="3" type="ORF">CRV06_13470</name>
</gene>
<evidence type="ECO:0000259" key="2">
    <source>
        <dbReference type="Pfam" id="PF13649"/>
    </source>
</evidence>
<evidence type="ECO:0000313" key="4">
    <source>
        <dbReference type="Proteomes" id="UP000290191"/>
    </source>
</evidence>
<dbReference type="Gene3D" id="3.40.50.150">
    <property type="entry name" value="Vaccinia Virus protein VP39"/>
    <property type="match status" value="1"/>
</dbReference>
<dbReference type="STRING" id="877500.GCA_000935065_01209"/>
<dbReference type="PANTHER" id="PTHR43861:SF6">
    <property type="entry name" value="METHYLTRANSFERASE TYPE 11"/>
    <property type="match status" value="1"/>
</dbReference>
<keyword evidence="3" id="KW-0489">Methyltransferase</keyword>
<dbReference type="InterPro" id="IPR029063">
    <property type="entry name" value="SAM-dependent_MTases_sf"/>
</dbReference>
<dbReference type="InterPro" id="IPR041698">
    <property type="entry name" value="Methyltransf_25"/>
</dbReference>
<dbReference type="Pfam" id="PF13649">
    <property type="entry name" value="Methyltransf_25"/>
    <property type="match status" value="1"/>
</dbReference>
<feature type="domain" description="Methyltransferase" evidence="2">
    <location>
        <begin position="38"/>
        <end position="125"/>
    </location>
</feature>
<keyword evidence="4" id="KW-1185">Reference proteome</keyword>
<dbReference type="SUPFAM" id="SSF53335">
    <property type="entry name" value="S-adenosyl-L-methionine-dependent methyltransferases"/>
    <property type="match status" value="1"/>
</dbReference>
<protein>
    <submittedName>
        <fullName evidence="3">Methyltransferase</fullName>
    </submittedName>
</protein>
<evidence type="ECO:0000256" key="1">
    <source>
        <dbReference type="ARBA" id="ARBA00022679"/>
    </source>
</evidence>
<dbReference type="EMBL" id="PDKO01000015">
    <property type="protein sequence ID" value="RXJ61430.1"/>
    <property type="molecule type" value="Genomic_DNA"/>
</dbReference>
<proteinExistence type="predicted"/>
<evidence type="ECO:0000313" key="3">
    <source>
        <dbReference type="EMBL" id="RXJ61430.1"/>
    </source>
</evidence>
<comment type="caution">
    <text evidence="3">The sequence shown here is derived from an EMBL/GenBank/DDBJ whole genome shotgun (WGS) entry which is preliminary data.</text>
</comment>
<dbReference type="Proteomes" id="UP000290191">
    <property type="component" value="Unassembled WGS sequence"/>
</dbReference>
<dbReference type="RefSeq" id="WP_129082875.1">
    <property type="nucleotide sequence ID" value="NZ_CP041070.1"/>
</dbReference>
<dbReference type="Gene3D" id="2.20.25.110">
    <property type="entry name" value="S-adenosyl-L-methionine-dependent methyltransferases"/>
    <property type="match status" value="1"/>
</dbReference>
<name>A0A4Q0XV34_9BACT</name>
<dbReference type="CDD" id="cd02440">
    <property type="entry name" value="AdoMet_MTases"/>
    <property type="match status" value="1"/>
</dbReference>
<dbReference type="OrthoDB" id="9781225at2"/>
<reference evidence="3 4" key="1">
    <citation type="submission" date="2017-10" db="EMBL/GenBank/DDBJ databases">
        <title>Genomics of the genus Arcobacter.</title>
        <authorList>
            <person name="Perez-Cataluna A."/>
            <person name="Figueras M.J."/>
        </authorList>
    </citation>
    <scope>NUCLEOTIDE SEQUENCE [LARGE SCALE GENOMIC DNA]</scope>
    <source>
        <strain evidence="3 4">DSM 24636</strain>
    </source>
</reference>
<dbReference type="GO" id="GO:0008168">
    <property type="term" value="F:methyltransferase activity"/>
    <property type="evidence" value="ECO:0007669"/>
    <property type="project" value="UniProtKB-KW"/>
</dbReference>
<keyword evidence="1 3" id="KW-0808">Transferase</keyword>
<accession>A0A4Q0XV34</accession>
<organism evidence="3 4">
    <name type="scientific">Halarcobacter anaerophilus</name>
    <dbReference type="NCBI Taxonomy" id="877500"/>
    <lineage>
        <taxon>Bacteria</taxon>
        <taxon>Pseudomonadati</taxon>
        <taxon>Campylobacterota</taxon>
        <taxon>Epsilonproteobacteria</taxon>
        <taxon>Campylobacterales</taxon>
        <taxon>Arcobacteraceae</taxon>
        <taxon>Halarcobacter</taxon>
    </lineage>
</organism>
<dbReference type="GO" id="GO:0032259">
    <property type="term" value="P:methylation"/>
    <property type="evidence" value="ECO:0007669"/>
    <property type="project" value="UniProtKB-KW"/>
</dbReference>
<dbReference type="PANTHER" id="PTHR43861">
    <property type="entry name" value="TRANS-ACONITATE 2-METHYLTRANSFERASE-RELATED"/>
    <property type="match status" value="1"/>
</dbReference>
<sequence length="232" mass="27110">MGLDLYSKIEPSLEFHDEVYKLHKEFLTLIMEKNLNNIIDIGCGQGYFLENLLVNKKECFGIDLSKNQIEACKKRGLENTACIHLKDIEQKFSCATAIFDVINYLPKNELENFFNDTYKILEKEGYFIFDVNSYFGFDEVAQGAITIDEDERFIAVDAIFEDNKLITNLTLFSKTKDDLYEKESDSITQYYYDTKYLKKLLIKSNFSVEEIKGFNLHGYELDDKLIFICKKL</sequence>
<dbReference type="AlphaFoldDB" id="A0A4Q0XV34"/>